<reference evidence="1" key="1">
    <citation type="submission" date="2014-09" db="EMBL/GenBank/DDBJ databases">
        <authorList>
            <person name="Magalhaes I.L.F."/>
            <person name="Oliveira U."/>
            <person name="Santos F.R."/>
            <person name="Vidigal T.H.D.A."/>
            <person name="Brescovit A.D."/>
            <person name="Santos A.J."/>
        </authorList>
    </citation>
    <scope>NUCLEOTIDE SEQUENCE</scope>
    <source>
        <tissue evidence="1">Shoot tissue taken approximately 20 cm above the soil surface</tissue>
    </source>
</reference>
<name>A0A0A9BDJ8_ARUDO</name>
<reference evidence="1" key="2">
    <citation type="journal article" date="2015" name="Data Brief">
        <title>Shoot transcriptome of the giant reed, Arundo donax.</title>
        <authorList>
            <person name="Barrero R.A."/>
            <person name="Guerrero F.D."/>
            <person name="Moolhuijzen P."/>
            <person name="Goolsby J.A."/>
            <person name="Tidwell J."/>
            <person name="Bellgard S.E."/>
            <person name="Bellgard M.I."/>
        </authorList>
    </citation>
    <scope>NUCLEOTIDE SEQUENCE</scope>
    <source>
        <tissue evidence="1">Shoot tissue taken approximately 20 cm above the soil surface</tissue>
    </source>
</reference>
<evidence type="ECO:0000313" key="1">
    <source>
        <dbReference type="EMBL" id="JAD57382.1"/>
    </source>
</evidence>
<dbReference type="AlphaFoldDB" id="A0A0A9BDJ8"/>
<accession>A0A0A9BDJ8</accession>
<organism evidence="1">
    <name type="scientific">Arundo donax</name>
    <name type="common">Giant reed</name>
    <name type="synonym">Donax arundinaceus</name>
    <dbReference type="NCBI Taxonomy" id="35708"/>
    <lineage>
        <taxon>Eukaryota</taxon>
        <taxon>Viridiplantae</taxon>
        <taxon>Streptophyta</taxon>
        <taxon>Embryophyta</taxon>
        <taxon>Tracheophyta</taxon>
        <taxon>Spermatophyta</taxon>
        <taxon>Magnoliopsida</taxon>
        <taxon>Liliopsida</taxon>
        <taxon>Poales</taxon>
        <taxon>Poaceae</taxon>
        <taxon>PACMAD clade</taxon>
        <taxon>Arundinoideae</taxon>
        <taxon>Arundineae</taxon>
        <taxon>Arundo</taxon>
    </lineage>
</organism>
<sequence length="55" mass="6458">MQTSCKPVTDWHNYGARTLVTLLETLCPAVSPQFIQTMSIENWIWSLQRRRYSTV</sequence>
<proteinExistence type="predicted"/>
<dbReference type="EMBL" id="GBRH01240513">
    <property type="protein sequence ID" value="JAD57382.1"/>
    <property type="molecule type" value="Transcribed_RNA"/>
</dbReference>
<protein>
    <submittedName>
        <fullName evidence="1">Uncharacterized protein</fullName>
    </submittedName>
</protein>